<feature type="region of interest" description="Disordered" evidence="1">
    <location>
        <begin position="1"/>
        <end position="23"/>
    </location>
</feature>
<organism evidence="3 4">
    <name type="scientific">Streptomyces lacrimifluminis</name>
    <dbReference type="NCBI Taxonomy" id="1500077"/>
    <lineage>
        <taxon>Bacteria</taxon>
        <taxon>Bacillati</taxon>
        <taxon>Actinomycetota</taxon>
        <taxon>Actinomycetes</taxon>
        <taxon>Kitasatosporales</taxon>
        <taxon>Streptomycetaceae</taxon>
        <taxon>Streptomyces</taxon>
    </lineage>
</organism>
<evidence type="ECO:0008006" key="5">
    <source>
        <dbReference type="Google" id="ProtNLM"/>
    </source>
</evidence>
<reference evidence="3" key="2">
    <citation type="submission" date="2020-09" db="EMBL/GenBank/DDBJ databases">
        <authorList>
            <person name="Sun Q."/>
            <person name="Zhou Y."/>
        </authorList>
    </citation>
    <scope>NUCLEOTIDE SEQUENCE</scope>
    <source>
        <strain evidence="3">CGMCC 4.7272</strain>
    </source>
</reference>
<gene>
    <name evidence="3" type="ORF">GCM10012282_00640</name>
</gene>
<name>A0A917KB96_9ACTN</name>
<dbReference type="RefSeq" id="WP_229694973.1">
    <property type="nucleotide sequence ID" value="NZ_BAABER010000004.1"/>
</dbReference>
<feature type="transmembrane region" description="Helical" evidence="2">
    <location>
        <begin position="32"/>
        <end position="54"/>
    </location>
</feature>
<dbReference type="AlphaFoldDB" id="A0A917KB96"/>
<keyword evidence="2" id="KW-1133">Transmembrane helix</keyword>
<accession>A0A917KB96</accession>
<keyword evidence="4" id="KW-1185">Reference proteome</keyword>
<dbReference type="Proteomes" id="UP000625682">
    <property type="component" value="Unassembled WGS sequence"/>
</dbReference>
<proteinExistence type="predicted"/>
<keyword evidence="2" id="KW-0472">Membrane</keyword>
<protein>
    <recommendedName>
        <fullName evidence="5">Secreted protein</fullName>
    </recommendedName>
</protein>
<keyword evidence="2" id="KW-0812">Transmembrane</keyword>
<evidence type="ECO:0000313" key="4">
    <source>
        <dbReference type="Proteomes" id="UP000625682"/>
    </source>
</evidence>
<comment type="caution">
    <text evidence="3">The sequence shown here is derived from an EMBL/GenBank/DDBJ whole genome shotgun (WGS) entry which is preliminary data.</text>
</comment>
<evidence type="ECO:0000256" key="1">
    <source>
        <dbReference type="SAM" id="MobiDB-lite"/>
    </source>
</evidence>
<evidence type="ECO:0000256" key="2">
    <source>
        <dbReference type="SAM" id="Phobius"/>
    </source>
</evidence>
<dbReference type="EMBL" id="BMMU01000001">
    <property type="protein sequence ID" value="GGJ07846.1"/>
    <property type="molecule type" value="Genomic_DNA"/>
</dbReference>
<sequence>MSERDEVRDEIRVGPEAQPGSLPGEPVRRVRFAAVAGSVVLAGALVAGVVHTVVTVRAADRDAGAPTWKFPERETEKKASARQGLAGVLVPYGSGEGTGLTGGGDKGTWIQGPDVAPFGSDVELGGAQATALRKESLRGLPRDQRKELEGMIDQQRIKGMAARSYFSDRTYAHVRNVSVSSVTVVLARMENRSAVRRSSTFQNRFLDASGLFRKGMKIEGHDDARCFQRLKGEDDVALDRMLCSAYVGGVLVTVTAYGAQPLDTKGITTLVRTQLDRITEPGEAV</sequence>
<evidence type="ECO:0000313" key="3">
    <source>
        <dbReference type="EMBL" id="GGJ07846.1"/>
    </source>
</evidence>
<reference evidence="3" key="1">
    <citation type="journal article" date="2014" name="Int. J. Syst. Evol. Microbiol.">
        <title>Complete genome sequence of Corynebacterium casei LMG S-19264T (=DSM 44701T), isolated from a smear-ripened cheese.</title>
        <authorList>
            <consortium name="US DOE Joint Genome Institute (JGI-PGF)"/>
            <person name="Walter F."/>
            <person name="Albersmeier A."/>
            <person name="Kalinowski J."/>
            <person name="Ruckert C."/>
        </authorList>
    </citation>
    <scope>NUCLEOTIDE SEQUENCE</scope>
    <source>
        <strain evidence="3">CGMCC 4.7272</strain>
    </source>
</reference>
<feature type="compositionally biased region" description="Basic and acidic residues" evidence="1">
    <location>
        <begin position="1"/>
        <end position="13"/>
    </location>
</feature>